<dbReference type="PANTHER" id="PTHR47326:SF1">
    <property type="entry name" value="HTH PSQ-TYPE DOMAIN-CONTAINING PROTEIN"/>
    <property type="match status" value="1"/>
</dbReference>
<accession>A0A4Y2E775</accession>
<dbReference type="GO" id="GO:0003676">
    <property type="term" value="F:nucleic acid binding"/>
    <property type="evidence" value="ECO:0007669"/>
    <property type="project" value="InterPro"/>
</dbReference>
<comment type="caution">
    <text evidence="1">The sequence shown here is derived from an EMBL/GenBank/DDBJ whole genome shotgun (WGS) entry which is preliminary data.</text>
</comment>
<dbReference type="InterPro" id="IPR036397">
    <property type="entry name" value="RNaseH_sf"/>
</dbReference>
<dbReference type="Gene3D" id="3.30.420.10">
    <property type="entry name" value="Ribonuclease H-like superfamily/Ribonuclease H"/>
    <property type="match status" value="1"/>
</dbReference>
<dbReference type="PANTHER" id="PTHR47326">
    <property type="entry name" value="TRANSPOSABLE ELEMENT TC3 TRANSPOSASE-LIKE PROTEIN"/>
    <property type="match status" value="1"/>
</dbReference>
<proteinExistence type="predicted"/>
<gene>
    <name evidence="1" type="ORF">AVEN_4939_1</name>
</gene>
<dbReference type="Proteomes" id="UP000499080">
    <property type="component" value="Unassembled WGS sequence"/>
</dbReference>
<evidence type="ECO:0000313" key="2">
    <source>
        <dbReference type="Proteomes" id="UP000499080"/>
    </source>
</evidence>
<name>A0A4Y2E775_ARAVE</name>
<dbReference type="AlphaFoldDB" id="A0A4Y2E775"/>
<sequence>MGASDALRHKHRAGIVSDFLIGRYLLPKRLNGQCYLTFLEHVLPELLLDVRIAIRNRMWFQHDGASAHFSIGVRNYLNDTCGAQCIGRVGPVPWPSRSPDL</sequence>
<dbReference type="EMBL" id="BGPR01000513">
    <property type="protein sequence ID" value="GBM24186.1"/>
    <property type="molecule type" value="Genomic_DNA"/>
</dbReference>
<reference evidence="1 2" key="1">
    <citation type="journal article" date="2019" name="Sci. Rep.">
        <title>Orb-weaving spider Araneus ventricosus genome elucidates the spidroin gene catalogue.</title>
        <authorList>
            <person name="Kono N."/>
            <person name="Nakamura H."/>
            <person name="Ohtoshi R."/>
            <person name="Moran D.A.P."/>
            <person name="Shinohara A."/>
            <person name="Yoshida Y."/>
            <person name="Fujiwara M."/>
            <person name="Mori M."/>
            <person name="Tomita M."/>
            <person name="Arakawa K."/>
        </authorList>
    </citation>
    <scope>NUCLEOTIDE SEQUENCE [LARGE SCALE GENOMIC DNA]</scope>
</reference>
<evidence type="ECO:0000313" key="1">
    <source>
        <dbReference type="EMBL" id="GBM24186.1"/>
    </source>
</evidence>
<organism evidence="1 2">
    <name type="scientific">Araneus ventricosus</name>
    <name type="common">Orbweaver spider</name>
    <name type="synonym">Epeira ventricosa</name>
    <dbReference type="NCBI Taxonomy" id="182803"/>
    <lineage>
        <taxon>Eukaryota</taxon>
        <taxon>Metazoa</taxon>
        <taxon>Ecdysozoa</taxon>
        <taxon>Arthropoda</taxon>
        <taxon>Chelicerata</taxon>
        <taxon>Arachnida</taxon>
        <taxon>Araneae</taxon>
        <taxon>Araneomorphae</taxon>
        <taxon>Entelegynae</taxon>
        <taxon>Araneoidea</taxon>
        <taxon>Araneidae</taxon>
        <taxon>Araneus</taxon>
    </lineage>
</organism>
<protein>
    <recommendedName>
        <fullName evidence="3">Tc1-like transposase DDE domain-containing protein</fullName>
    </recommendedName>
</protein>
<dbReference type="OrthoDB" id="10024802at2759"/>
<keyword evidence="2" id="KW-1185">Reference proteome</keyword>
<evidence type="ECO:0008006" key="3">
    <source>
        <dbReference type="Google" id="ProtNLM"/>
    </source>
</evidence>